<dbReference type="EMBL" id="BLXT01001455">
    <property type="protein sequence ID" value="GFN85752.1"/>
    <property type="molecule type" value="Genomic_DNA"/>
</dbReference>
<name>A0AAV3YTQ8_9GAST</name>
<dbReference type="AlphaFoldDB" id="A0AAV3YTQ8"/>
<evidence type="ECO:0000313" key="2">
    <source>
        <dbReference type="Proteomes" id="UP000735302"/>
    </source>
</evidence>
<gene>
    <name evidence="1" type="ORF">PoB_001225800</name>
</gene>
<keyword evidence="2" id="KW-1185">Reference proteome</keyword>
<sequence>MPSAKAHLWRREYVRTCDTGHDKDEASSCNLKRLAQFSPLHLSALDPSYKLFSPFLTCDHVRHRPEPHAPGPSCTMGWRERTAS</sequence>
<reference evidence="1 2" key="1">
    <citation type="journal article" date="2021" name="Elife">
        <title>Chloroplast acquisition without the gene transfer in kleptoplastic sea slugs, Plakobranchus ocellatus.</title>
        <authorList>
            <person name="Maeda T."/>
            <person name="Takahashi S."/>
            <person name="Yoshida T."/>
            <person name="Shimamura S."/>
            <person name="Takaki Y."/>
            <person name="Nagai Y."/>
            <person name="Toyoda A."/>
            <person name="Suzuki Y."/>
            <person name="Arimoto A."/>
            <person name="Ishii H."/>
            <person name="Satoh N."/>
            <person name="Nishiyama T."/>
            <person name="Hasebe M."/>
            <person name="Maruyama T."/>
            <person name="Minagawa J."/>
            <person name="Obokata J."/>
            <person name="Shigenobu S."/>
        </authorList>
    </citation>
    <scope>NUCLEOTIDE SEQUENCE [LARGE SCALE GENOMIC DNA]</scope>
</reference>
<accession>A0AAV3YTQ8</accession>
<evidence type="ECO:0000313" key="1">
    <source>
        <dbReference type="EMBL" id="GFN85752.1"/>
    </source>
</evidence>
<organism evidence="1 2">
    <name type="scientific">Plakobranchus ocellatus</name>
    <dbReference type="NCBI Taxonomy" id="259542"/>
    <lineage>
        <taxon>Eukaryota</taxon>
        <taxon>Metazoa</taxon>
        <taxon>Spiralia</taxon>
        <taxon>Lophotrochozoa</taxon>
        <taxon>Mollusca</taxon>
        <taxon>Gastropoda</taxon>
        <taxon>Heterobranchia</taxon>
        <taxon>Euthyneura</taxon>
        <taxon>Panpulmonata</taxon>
        <taxon>Sacoglossa</taxon>
        <taxon>Placobranchoidea</taxon>
        <taxon>Plakobranchidae</taxon>
        <taxon>Plakobranchus</taxon>
    </lineage>
</organism>
<proteinExistence type="predicted"/>
<dbReference type="Proteomes" id="UP000735302">
    <property type="component" value="Unassembled WGS sequence"/>
</dbReference>
<comment type="caution">
    <text evidence="1">The sequence shown here is derived from an EMBL/GenBank/DDBJ whole genome shotgun (WGS) entry which is preliminary data.</text>
</comment>
<protein>
    <submittedName>
        <fullName evidence="1">Uncharacterized protein</fullName>
    </submittedName>
</protein>